<comment type="function">
    <text evidence="7">Catalyzes the formation of 4-diphosphocytidyl-2-C-methyl-D-erythritol from CTP and 2-C-methyl-D-erythritol 4-phosphate (MEP).</text>
</comment>
<organism evidence="8 9">
    <name type="scientific">Capillimicrobium parvum</name>
    <dbReference type="NCBI Taxonomy" id="2884022"/>
    <lineage>
        <taxon>Bacteria</taxon>
        <taxon>Bacillati</taxon>
        <taxon>Actinomycetota</taxon>
        <taxon>Thermoleophilia</taxon>
        <taxon>Solirubrobacterales</taxon>
        <taxon>Capillimicrobiaceae</taxon>
        <taxon>Capillimicrobium</taxon>
    </lineage>
</organism>
<dbReference type="InterPro" id="IPR050088">
    <property type="entry name" value="IspD/TarI_cytidylyltransf_bact"/>
</dbReference>
<sequence length="216" mass="21962">MAVALVVAAGRGERLGASGPKAFVTVAGRPLLEWSLDALRAAPSIASVVVAVPPGVEYPGAVAGGEHRSASVRNALASASAGADDVVLVHDAARPLLTVQLVEACVAGLAGFDAVVAAAPVTDTIKEAGADRVVRRTLDRSALWAVQTPQVFRRDVLARALAQEDAVLAAATDDAGLVEALGGHVGVVPAPRENLKVTTPLDLRVAELLLRERGAG</sequence>
<dbReference type="GO" id="GO:0050518">
    <property type="term" value="F:2-C-methyl-D-erythritol 4-phosphate cytidylyltransferase activity"/>
    <property type="evidence" value="ECO:0007669"/>
    <property type="project" value="UniProtKB-UniRule"/>
</dbReference>
<dbReference type="EMBL" id="CP087164">
    <property type="protein sequence ID" value="UGS37913.1"/>
    <property type="molecule type" value="Genomic_DNA"/>
</dbReference>
<dbReference type="NCBIfam" id="TIGR00453">
    <property type="entry name" value="ispD"/>
    <property type="match status" value="1"/>
</dbReference>
<reference evidence="8" key="1">
    <citation type="journal article" date="2022" name="Int. J. Syst. Evol. Microbiol.">
        <title>Pseudomonas aegrilactucae sp. nov. and Pseudomonas morbosilactucae sp. nov., pathogens causing bacterial rot of lettuce in Japan.</title>
        <authorList>
            <person name="Sawada H."/>
            <person name="Fujikawa T."/>
            <person name="Satou M."/>
        </authorList>
    </citation>
    <scope>NUCLEOTIDE SEQUENCE</scope>
    <source>
        <strain evidence="8">0166_1</strain>
    </source>
</reference>
<dbReference type="RefSeq" id="WP_259311953.1">
    <property type="nucleotide sequence ID" value="NZ_CP087164.1"/>
</dbReference>
<evidence type="ECO:0000256" key="1">
    <source>
        <dbReference type="ARBA" id="ARBA00001282"/>
    </source>
</evidence>
<dbReference type="Proteomes" id="UP001162834">
    <property type="component" value="Chromosome"/>
</dbReference>
<dbReference type="AlphaFoldDB" id="A0A9E6Y1G4"/>
<dbReference type="InterPro" id="IPR034683">
    <property type="entry name" value="IspD/TarI"/>
</dbReference>
<dbReference type="FunFam" id="3.90.550.10:FF:000003">
    <property type="entry name" value="2-C-methyl-D-erythritol 4-phosphate cytidylyltransferase"/>
    <property type="match status" value="1"/>
</dbReference>
<feature type="site" description="Positions MEP for the nucleophilic attack" evidence="7">
    <location>
        <position position="140"/>
    </location>
</feature>
<dbReference type="HAMAP" id="MF_00108">
    <property type="entry name" value="IspD"/>
    <property type="match status" value="1"/>
</dbReference>
<dbReference type="PANTHER" id="PTHR32125:SF4">
    <property type="entry name" value="2-C-METHYL-D-ERYTHRITOL 4-PHOSPHATE CYTIDYLYLTRANSFERASE, CHLOROPLASTIC"/>
    <property type="match status" value="1"/>
</dbReference>
<dbReference type="Pfam" id="PF01128">
    <property type="entry name" value="IspD"/>
    <property type="match status" value="1"/>
</dbReference>
<dbReference type="SUPFAM" id="SSF53448">
    <property type="entry name" value="Nucleotide-diphospho-sugar transferases"/>
    <property type="match status" value="1"/>
</dbReference>
<evidence type="ECO:0000313" key="9">
    <source>
        <dbReference type="Proteomes" id="UP001162834"/>
    </source>
</evidence>
<feature type="site" description="Transition state stabilizer" evidence="7">
    <location>
        <position position="14"/>
    </location>
</feature>
<dbReference type="KEGG" id="sbae:DSM104329_04335"/>
<dbReference type="InterPro" id="IPR029044">
    <property type="entry name" value="Nucleotide-diphossugar_trans"/>
</dbReference>
<dbReference type="PROSITE" id="PS01295">
    <property type="entry name" value="ISPD"/>
    <property type="match status" value="1"/>
</dbReference>
<protein>
    <recommendedName>
        <fullName evidence="7">2-C-methyl-D-erythritol 4-phosphate cytidylyltransferase</fullName>
        <ecNumber evidence="7">2.7.7.60</ecNumber>
    </recommendedName>
    <alternativeName>
        <fullName evidence="7">4-diphosphocytidyl-2C-methyl-D-erythritol synthase</fullName>
    </alternativeName>
    <alternativeName>
        <fullName evidence="7">MEP cytidylyltransferase</fullName>
        <shortName evidence="7">MCT</shortName>
    </alternativeName>
</protein>
<keyword evidence="6 7" id="KW-0414">Isoprene biosynthesis</keyword>
<keyword evidence="4 7" id="KW-0808">Transferase</keyword>
<comment type="pathway">
    <text evidence="2 7">Isoprenoid biosynthesis; isopentenyl diphosphate biosynthesis via DXP pathway; isopentenyl diphosphate from 1-deoxy-D-xylulose 5-phosphate: step 2/6.</text>
</comment>
<dbReference type="Gene3D" id="3.90.550.10">
    <property type="entry name" value="Spore Coat Polysaccharide Biosynthesis Protein SpsA, Chain A"/>
    <property type="match status" value="1"/>
</dbReference>
<dbReference type="InterPro" id="IPR001228">
    <property type="entry name" value="IspD"/>
</dbReference>
<evidence type="ECO:0000256" key="7">
    <source>
        <dbReference type="HAMAP-Rule" id="MF_00108"/>
    </source>
</evidence>
<feature type="site" description="Positions MEP for the nucleophilic attack" evidence="7">
    <location>
        <position position="196"/>
    </location>
</feature>
<evidence type="ECO:0000256" key="6">
    <source>
        <dbReference type="ARBA" id="ARBA00023229"/>
    </source>
</evidence>
<proteinExistence type="inferred from homology"/>
<comment type="catalytic activity">
    <reaction evidence="1 7">
        <text>2-C-methyl-D-erythritol 4-phosphate + CTP + H(+) = 4-CDP-2-C-methyl-D-erythritol + diphosphate</text>
        <dbReference type="Rhea" id="RHEA:13429"/>
        <dbReference type="ChEBI" id="CHEBI:15378"/>
        <dbReference type="ChEBI" id="CHEBI:33019"/>
        <dbReference type="ChEBI" id="CHEBI:37563"/>
        <dbReference type="ChEBI" id="CHEBI:57823"/>
        <dbReference type="ChEBI" id="CHEBI:58262"/>
        <dbReference type="EC" id="2.7.7.60"/>
    </reaction>
</comment>
<evidence type="ECO:0000256" key="5">
    <source>
        <dbReference type="ARBA" id="ARBA00022695"/>
    </source>
</evidence>
<dbReference type="GO" id="GO:0019288">
    <property type="term" value="P:isopentenyl diphosphate biosynthetic process, methylerythritol 4-phosphate pathway"/>
    <property type="evidence" value="ECO:0007669"/>
    <property type="project" value="UniProtKB-UniRule"/>
</dbReference>
<name>A0A9E6Y1G4_9ACTN</name>
<evidence type="ECO:0000256" key="4">
    <source>
        <dbReference type="ARBA" id="ARBA00022679"/>
    </source>
</evidence>
<accession>A0A9E6Y1G4</accession>
<dbReference type="PANTHER" id="PTHR32125">
    <property type="entry name" value="2-C-METHYL-D-ERYTHRITOL 4-PHOSPHATE CYTIDYLYLTRANSFERASE, CHLOROPLASTIC"/>
    <property type="match status" value="1"/>
</dbReference>
<feature type="site" description="Transition state stabilizer" evidence="7">
    <location>
        <position position="21"/>
    </location>
</feature>
<dbReference type="EC" id="2.7.7.60" evidence="7"/>
<dbReference type="InterPro" id="IPR018294">
    <property type="entry name" value="ISPD_synthase_CS"/>
</dbReference>
<gene>
    <name evidence="7 8" type="primary">ispD</name>
    <name evidence="8" type="ORF">DSM104329_04335</name>
</gene>
<evidence type="ECO:0000256" key="2">
    <source>
        <dbReference type="ARBA" id="ARBA00004787"/>
    </source>
</evidence>
<evidence type="ECO:0000256" key="3">
    <source>
        <dbReference type="ARBA" id="ARBA00009789"/>
    </source>
</evidence>
<keyword evidence="5 7" id="KW-0548">Nucleotidyltransferase</keyword>
<comment type="similarity">
    <text evidence="3 7">Belongs to the IspD/TarI cytidylyltransferase family. IspD subfamily.</text>
</comment>
<evidence type="ECO:0000313" key="8">
    <source>
        <dbReference type="EMBL" id="UGS37913.1"/>
    </source>
</evidence>
<keyword evidence="9" id="KW-1185">Reference proteome</keyword>
<dbReference type="CDD" id="cd02516">
    <property type="entry name" value="CDP-ME_synthetase"/>
    <property type="match status" value="1"/>
</dbReference>